<reference evidence="2 3" key="1">
    <citation type="submission" date="2020-09" db="EMBL/GenBank/DDBJ databases">
        <title>De no assembly of potato wild relative species, Solanum commersonii.</title>
        <authorList>
            <person name="Cho K."/>
        </authorList>
    </citation>
    <scope>NUCLEOTIDE SEQUENCE [LARGE SCALE GENOMIC DNA]</scope>
    <source>
        <strain evidence="2">LZ3.2</strain>
        <tissue evidence="2">Leaf</tissue>
    </source>
</reference>
<feature type="domain" description="PDZ" evidence="1">
    <location>
        <begin position="225"/>
        <end position="313"/>
    </location>
</feature>
<dbReference type="InterPro" id="IPR001478">
    <property type="entry name" value="PDZ"/>
</dbReference>
<dbReference type="Gene3D" id="2.30.42.10">
    <property type="match status" value="1"/>
</dbReference>
<dbReference type="Proteomes" id="UP000824120">
    <property type="component" value="Chromosome 2"/>
</dbReference>
<dbReference type="OrthoDB" id="4217619at2759"/>
<sequence>MGFDVIKREWVEDFTPWKREPKEDPYCPDVERESMNVKPKRWKFYLYPQNRHLDAYTKRAALTDSRSVVSLESYSGEEMIFQYSGTIIDSVDTCNIILTTASLLRCSTNRNFVADNIKVIVHLFDGRSFDGHIESYDFHYNVAAIKIQLDTLLLVASLAHLNDSIVIDPSQLQGAEEKSFQLRPHSNSFDLIPGVSIIALGRLNKKPYDIMAAPGEFSQSRPPWLGMEVTNLYAADLELLERIIPKLPDVLKGVIVEEVVAGSSAESAGIKHNDVIIQFGGKRIHSFLELFENMWNNVGESMELAVIRASHDVPVHLRMVVEEVTSDKLYRRKFHFMVRLLYLIRLTDACGHDRFQSFWADSCFGLARAIELLLGVALLDGKCLYLGFDDCRHENLRNYLIPKAMLSSWVHGDSHKWIGAGN</sequence>
<evidence type="ECO:0000259" key="1">
    <source>
        <dbReference type="Pfam" id="PF13180"/>
    </source>
</evidence>
<dbReference type="EMBL" id="JACXVP010000002">
    <property type="protein sequence ID" value="KAG5623183.1"/>
    <property type="molecule type" value="Genomic_DNA"/>
</dbReference>
<gene>
    <name evidence="2" type="ORF">H5410_008401</name>
</gene>
<dbReference type="Gene3D" id="2.40.10.10">
    <property type="entry name" value="Trypsin-like serine proteases"/>
    <property type="match status" value="1"/>
</dbReference>
<dbReference type="AlphaFoldDB" id="A0A9J6AGP0"/>
<organism evidence="2 3">
    <name type="scientific">Solanum commersonii</name>
    <name type="common">Commerson's wild potato</name>
    <name type="synonym">Commerson's nightshade</name>
    <dbReference type="NCBI Taxonomy" id="4109"/>
    <lineage>
        <taxon>Eukaryota</taxon>
        <taxon>Viridiplantae</taxon>
        <taxon>Streptophyta</taxon>
        <taxon>Embryophyta</taxon>
        <taxon>Tracheophyta</taxon>
        <taxon>Spermatophyta</taxon>
        <taxon>Magnoliopsida</taxon>
        <taxon>eudicotyledons</taxon>
        <taxon>Gunneridae</taxon>
        <taxon>Pentapetalae</taxon>
        <taxon>asterids</taxon>
        <taxon>lamiids</taxon>
        <taxon>Solanales</taxon>
        <taxon>Solanaceae</taxon>
        <taxon>Solanoideae</taxon>
        <taxon>Solaneae</taxon>
        <taxon>Solanum</taxon>
    </lineage>
</organism>
<evidence type="ECO:0000313" key="3">
    <source>
        <dbReference type="Proteomes" id="UP000824120"/>
    </source>
</evidence>
<dbReference type="Pfam" id="PF13180">
    <property type="entry name" value="PDZ_2"/>
    <property type="match status" value="1"/>
</dbReference>
<name>A0A9J6AGP0_SOLCO</name>
<dbReference type="InterPro" id="IPR036034">
    <property type="entry name" value="PDZ_sf"/>
</dbReference>
<proteinExistence type="predicted"/>
<evidence type="ECO:0000313" key="2">
    <source>
        <dbReference type="EMBL" id="KAG5623183.1"/>
    </source>
</evidence>
<dbReference type="PANTHER" id="PTHR47389:SF4">
    <property type="entry name" value="OS09G0436400 PROTEIN"/>
    <property type="match status" value="1"/>
</dbReference>
<keyword evidence="3" id="KW-1185">Reference proteome</keyword>
<protein>
    <recommendedName>
        <fullName evidence="1">PDZ domain-containing protein</fullName>
    </recommendedName>
</protein>
<dbReference type="SUPFAM" id="SSF50156">
    <property type="entry name" value="PDZ domain-like"/>
    <property type="match status" value="1"/>
</dbReference>
<comment type="caution">
    <text evidence="2">The sequence shown here is derived from an EMBL/GenBank/DDBJ whole genome shotgun (WGS) entry which is preliminary data.</text>
</comment>
<accession>A0A9J6AGP0</accession>
<dbReference type="PANTHER" id="PTHR47389">
    <property type="entry name" value="OS09G0436400 PROTEIN"/>
    <property type="match status" value="1"/>
</dbReference>
<dbReference type="InterPro" id="IPR043504">
    <property type="entry name" value="Peptidase_S1_PA_chymotrypsin"/>
</dbReference>